<protein>
    <recommendedName>
        <fullName evidence="4">SpoVT-AbrB domain-containing protein</fullName>
    </recommendedName>
</protein>
<dbReference type="EMBL" id="CP121472">
    <property type="protein sequence ID" value="WPL18208.1"/>
    <property type="molecule type" value="Genomic_DNA"/>
</dbReference>
<dbReference type="Proteomes" id="UP001432180">
    <property type="component" value="Chromosome"/>
</dbReference>
<sequence>MQEQRVVSRVGDGKLSIPLPESFNHHRVEVIVRTLDEDVKPPGPRGEPTDESPAPILTGDSVVDHFQPQTELGRRLIALRRAHVEAGGKLMSWDEIDAELRERRGGAYDD</sequence>
<dbReference type="RefSeq" id="WP_328983984.1">
    <property type="nucleotide sequence ID" value="NZ_CP121472.1"/>
</dbReference>
<evidence type="ECO:0008006" key="4">
    <source>
        <dbReference type="Google" id="ProtNLM"/>
    </source>
</evidence>
<evidence type="ECO:0000313" key="2">
    <source>
        <dbReference type="EMBL" id="WPL18208.1"/>
    </source>
</evidence>
<evidence type="ECO:0000256" key="1">
    <source>
        <dbReference type="SAM" id="MobiDB-lite"/>
    </source>
</evidence>
<gene>
    <name evidence="2" type="ORF">Thiowin_03267</name>
</gene>
<evidence type="ECO:0000313" key="3">
    <source>
        <dbReference type="Proteomes" id="UP001432180"/>
    </source>
</evidence>
<reference evidence="2 3" key="1">
    <citation type="journal article" date="2023" name="Microorganisms">
        <title>Thiorhodovibrio frisius and Trv. litoralis spp. nov., Two Novel Members from a Clade of Fastidious Purple Sulfur Bacteria That Exhibit Unique Red-Shifted Light-Harvesting Capabilities.</title>
        <authorList>
            <person name="Methner A."/>
            <person name="Kuzyk S.B."/>
            <person name="Petersen J."/>
            <person name="Bauer S."/>
            <person name="Brinkmann H."/>
            <person name="Sichau K."/>
            <person name="Wanner G."/>
            <person name="Wolf J."/>
            <person name="Neumann-Schaal M."/>
            <person name="Henke P."/>
            <person name="Tank M."/>
            <person name="Sproer C."/>
            <person name="Bunk B."/>
            <person name="Overmann J."/>
        </authorList>
    </citation>
    <scope>NUCLEOTIDE SEQUENCE [LARGE SCALE GENOMIC DNA]</scope>
    <source>
        <strain evidence="2 3">DSM 6702</strain>
    </source>
</reference>
<organism evidence="2 3">
    <name type="scientific">Thiorhodovibrio winogradskyi</name>
    <dbReference type="NCBI Taxonomy" id="77007"/>
    <lineage>
        <taxon>Bacteria</taxon>
        <taxon>Pseudomonadati</taxon>
        <taxon>Pseudomonadota</taxon>
        <taxon>Gammaproteobacteria</taxon>
        <taxon>Chromatiales</taxon>
        <taxon>Chromatiaceae</taxon>
        <taxon>Thiorhodovibrio</taxon>
    </lineage>
</organism>
<name>A0ABZ0SD14_9GAMM</name>
<accession>A0ABZ0SD14</accession>
<feature type="region of interest" description="Disordered" evidence="1">
    <location>
        <begin position="35"/>
        <end position="60"/>
    </location>
</feature>
<keyword evidence="3" id="KW-1185">Reference proteome</keyword>
<proteinExistence type="predicted"/>